<reference evidence="7 8" key="1">
    <citation type="submission" date="2019-02" db="EMBL/GenBank/DDBJ databases">
        <authorList>
            <person name="Li S.-H."/>
        </authorList>
    </citation>
    <scope>NUCLEOTIDE SEQUENCE [LARGE SCALE GENOMIC DNA]</scope>
    <source>
        <strain evidence="7 8">IMCC14385</strain>
    </source>
</reference>
<evidence type="ECO:0000256" key="4">
    <source>
        <dbReference type="RuleBase" id="RU003719"/>
    </source>
</evidence>
<protein>
    <submittedName>
        <fullName evidence="7">D-glycerate dehydrogenase</fullName>
    </submittedName>
</protein>
<feature type="domain" description="D-isomer specific 2-hydroxyacid dehydrogenase NAD-binding" evidence="6">
    <location>
        <begin position="109"/>
        <end position="286"/>
    </location>
</feature>
<evidence type="ECO:0000256" key="3">
    <source>
        <dbReference type="ARBA" id="ARBA00023027"/>
    </source>
</evidence>
<evidence type="ECO:0000313" key="8">
    <source>
        <dbReference type="Proteomes" id="UP000326287"/>
    </source>
</evidence>
<dbReference type="GO" id="GO:0030267">
    <property type="term" value="F:glyoxylate reductase (NADPH) activity"/>
    <property type="evidence" value="ECO:0007669"/>
    <property type="project" value="TreeGrafter"/>
</dbReference>
<dbReference type="InterPro" id="IPR029752">
    <property type="entry name" value="D-isomer_DH_CS1"/>
</dbReference>
<dbReference type="RefSeq" id="WP_153240596.1">
    <property type="nucleotide sequence ID" value="NZ_CP036422.1"/>
</dbReference>
<evidence type="ECO:0000256" key="2">
    <source>
        <dbReference type="ARBA" id="ARBA00023002"/>
    </source>
</evidence>
<dbReference type="KEGG" id="halc:EY643_18235"/>
<dbReference type="AlphaFoldDB" id="A0A5P9NNP4"/>
<dbReference type="InterPro" id="IPR029753">
    <property type="entry name" value="D-isomer_DH_CS"/>
</dbReference>
<dbReference type="GO" id="GO:0005829">
    <property type="term" value="C:cytosol"/>
    <property type="evidence" value="ECO:0007669"/>
    <property type="project" value="TreeGrafter"/>
</dbReference>
<evidence type="ECO:0000256" key="1">
    <source>
        <dbReference type="ARBA" id="ARBA00005854"/>
    </source>
</evidence>
<dbReference type="PANTHER" id="PTHR10996">
    <property type="entry name" value="2-HYDROXYACID DEHYDROGENASE-RELATED"/>
    <property type="match status" value="1"/>
</dbReference>
<organism evidence="7 8">
    <name type="scientific">Halioglobus maricola</name>
    <dbReference type="NCBI Taxonomy" id="2601894"/>
    <lineage>
        <taxon>Bacteria</taxon>
        <taxon>Pseudomonadati</taxon>
        <taxon>Pseudomonadota</taxon>
        <taxon>Gammaproteobacteria</taxon>
        <taxon>Cellvibrionales</taxon>
        <taxon>Halieaceae</taxon>
        <taxon>Halioglobus</taxon>
    </lineage>
</organism>
<dbReference type="PROSITE" id="PS00671">
    <property type="entry name" value="D_2_HYDROXYACID_DH_3"/>
    <property type="match status" value="1"/>
</dbReference>
<dbReference type="GO" id="GO:0051287">
    <property type="term" value="F:NAD binding"/>
    <property type="evidence" value="ECO:0007669"/>
    <property type="project" value="InterPro"/>
</dbReference>
<dbReference type="InterPro" id="IPR006139">
    <property type="entry name" value="D-isomer_2_OHA_DH_cat_dom"/>
</dbReference>
<gene>
    <name evidence="7" type="ORF">EY643_18235</name>
</gene>
<dbReference type="EMBL" id="CP036422">
    <property type="protein sequence ID" value="QFU77450.1"/>
    <property type="molecule type" value="Genomic_DNA"/>
</dbReference>
<dbReference type="SUPFAM" id="SSF51735">
    <property type="entry name" value="NAD(P)-binding Rossmann-fold domains"/>
    <property type="match status" value="1"/>
</dbReference>
<dbReference type="PROSITE" id="PS00065">
    <property type="entry name" value="D_2_HYDROXYACID_DH_1"/>
    <property type="match status" value="1"/>
</dbReference>
<keyword evidence="3" id="KW-0520">NAD</keyword>
<dbReference type="InterPro" id="IPR006140">
    <property type="entry name" value="D-isomer_DH_NAD-bd"/>
</dbReference>
<dbReference type="GO" id="GO:0016618">
    <property type="term" value="F:hydroxypyruvate reductase [NAD(P)H] activity"/>
    <property type="evidence" value="ECO:0007669"/>
    <property type="project" value="TreeGrafter"/>
</dbReference>
<keyword evidence="2 4" id="KW-0560">Oxidoreductase</keyword>
<dbReference type="OrthoDB" id="9805416at2"/>
<evidence type="ECO:0000313" key="7">
    <source>
        <dbReference type="EMBL" id="QFU77450.1"/>
    </source>
</evidence>
<evidence type="ECO:0000259" key="6">
    <source>
        <dbReference type="Pfam" id="PF02826"/>
    </source>
</evidence>
<feature type="domain" description="D-isomer specific 2-hydroxyacid dehydrogenase catalytic" evidence="5">
    <location>
        <begin position="6"/>
        <end position="318"/>
    </location>
</feature>
<comment type="similarity">
    <text evidence="1 4">Belongs to the D-isomer specific 2-hydroxyacid dehydrogenase family.</text>
</comment>
<dbReference type="InterPro" id="IPR036291">
    <property type="entry name" value="NAD(P)-bd_dom_sf"/>
</dbReference>
<sequence length="323" mass="34276">MNKRVFVTHQMPGERIHELSAHCDVNVWMGPGLLSATALREELEGCQGLICLLTDKVSAELVAAMPELEFVSSMSVGIDHIDCEALSARKIPLGHTPGVLVETTADTAFALMLAASRRVIEADHFIRQGNWTPENAWAPDFFTGKEVSGATLGIVGLGAIGQAMARRAAGFGMEVLAWNRSPRDVAGVESVALDELLARSDFVSVHVALAGETRKLLDAEKIGMMKSGAVLVNTARGGIVDEEALADALRAGDLYAAGIDVFESEPVQAENPLLSLPNVVVAPHIGSATMTTRARMADLAVDNALAALAGERMPHCFNPAVYL</sequence>
<dbReference type="InterPro" id="IPR050223">
    <property type="entry name" value="D-isomer_2-hydroxyacid_DH"/>
</dbReference>
<dbReference type="Pfam" id="PF00389">
    <property type="entry name" value="2-Hacid_dh"/>
    <property type="match status" value="1"/>
</dbReference>
<keyword evidence="8" id="KW-1185">Reference proteome</keyword>
<dbReference type="Gene3D" id="3.40.50.720">
    <property type="entry name" value="NAD(P)-binding Rossmann-like Domain"/>
    <property type="match status" value="2"/>
</dbReference>
<accession>A0A5P9NNP4</accession>
<name>A0A5P9NNP4_9GAMM</name>
<dbReference type="CDD" id="cd05301">
    <property type="entry name" value="GDH"/>
    <property type="match status" value="1"/>
</dbReference>
<dbReference type="SUPFAM" id="SSF52283">
    <property type="entry name" value="Formate/glycerate dehydrogenase catalytic domain-like"/>
    <property type="match status" value="1"/>
</dbReference>
<proteinExistence type="inferred from homology"/>
<dbReference type="FunFam" id="3.40.50.720:FF:000203">
    <property type="entry name" value="D-3-phosphoglycerate dehydrogenase (SerA)"/>
    <property type="match status" value="1"/>
</dbReference>
<evidence type="ECO:0000259" key="5">
    <source>
        <dbReference type="Pfam" id="PF00389"/>
    </source>
</evidence>
<dbReference type="Pfam" id="PF02826">
    <property type="entry name" value="2-Hacid_dh_C"/>
    <property type="match status" value="1"/>
</dbReference>
<dbReference type="Proteomes" id="UP000326287">
    <property type="component" value="Chromosome"/>
</dbReference>
<dbReference type="PANTHER" id="PTHR10996:SF257">
    <property type="entry name" value="GLYOXYLATE REDUCTASE 1"/>
    <property type="match status" value="1"/>
</dbReference>